<evidence type="ECO:0000313" key="1">
    <source>
        <dbReference type="EMBL" id="AYV77970.1"/>
    </source>
</evidence>
<reference evidence="1" key="1">
    <citation type="submission" date="2018-10" db="EMBL/GenBank/DDBJ databases">
        <title>Hidden diversity of soil giant viruses.</title>
        <authorList>
            <person name="Schulz F."/>
            <person name="Alteio L."/>
            <person name="Goudeau D."/>
            <person name="Ryan E.M."/>
            <person name="Malmstrom R.R."/>
            <person name="Blanchard J."/>
            <person name="Woyke T."/>
        </authorList>
    </citation>
    <scope>NUCLEOTIDE SEQUENCE</scope>
    <source>
        <strain evidence="1">EDV1</strain>
    </source>
</reference>
<dbReference type="EMBL" id="MK072068">
    <property type="protein sequence ID" value="AYV77970.1"/>
    <property type="molecule type" value="Genomic_DNA"/>
</dbReference>
<organism evidence="1">
    <name type="scientific">Edafosvirus sp</name>
    <dbReference type="NCBI Taxonomy" id="2487765"/>
    <lineage>
        <taxon>Viruses</taxon>
        <taxon>Varidnaviria</taxon>
        <taxon>Bamfordvirae</taxon>
        <taxon>Nucleocytoviricota</taxon>
        <taxon>Megaviricetes</taxon>
        <taxon>Imitervirales</taxon>
        <taxon>Mimiviridae</taxon>
        <taxon>Klosneuvirinae</taxon>
    </lineage>
</organism>
<protein>
    <submittedName>
        <fullName evidence="1">Uncharacterized protein</fullName>
    </submittedName>
</protein>
<sequence length="192" mass="21893">MSSLNKNLIYDTMLNLTDPRTGKPIIKKVVGDTIYWDVAENEIAPWKTYSHIVKAKEHYTISFPTDDIKIGSVPTAITAKLVLSDKLLTENKIALHLKMLNFQPEYLIIVYNINPTTYEVMMDAESGKKFSNTVANYYTKYGLYPSIINSFVMWIDQLLPMTLKNVKSMSQKLSMFGGGKHSALPNKHNYFL</sequence>
<name>A0A3G4ZSU5_9VIRU</name>
<proteinExistence type="predicted"/>
<accession>A0A3G4ZSU5</accession>
<gene>
    <name evidence="1" type="ORF">Edafosvirus3_48</name>
</gene>